<feature type="compositionally biased region" description="Polar residues" evidence="6">
    <location>
        <begin position="191"/>
        <end position="204"/>
    </location>
</feature>
<dbReference type="PROSITE" id="PS51005">
    <property type="entry name" value="NAC"/>
    <property type="match status" value="1"/>
</dbReference>
<dbReference type="Gene3D" id="2.170.150.80">
    <property type="entry name" value="NAC domain"/>
    <property type="match status" value="1"/>
</dbReference>
<dbReference type="PANTHER" id="PTHR31989">
    <property type="entry name" value="NAC DOMAIN-CONTAINING PROTEIN 82-RELATED"/>
    <property type="match status" value="1"/>
</dbReference>
<dbReference type="AlphaFoldDB" id="A0A8X8AXL9"/>
<organism evidence="9 10">
    <name type="scientific">Brassica carinata</name>
    <name type="common">Ethiopian mustard</name>
    <name type="synonym">Abyssinian cabbage</name>
    <dbReference type="NCBI Taxonomy" id="52824"/>
    <lineage>
        <taxon>Eukaryota</taxon>
        <taxon>Viridiplantae</taxon>
        <taxon>Streptophyta</taxon>
        <taxon>Embryophyta</taxon>
        <taxon>Tracheophyta</taxon>
        <taxon>Spermatophyta</taxon>
        <taxon>Magnoliopsida</taxon>
        <taxon>eudicotyledons</taxon>
        <taxon>Gunneridae</taxon>
        <taxon>Pentapetalae</taxon>
        <taxon>rosids</taxon>
        <taxon>malvids</taxon>
        <taxon>Brassicales</taxon>
        <taxon>Brassicaceae</taxon>
        <taxon>Brassiceae</taxon>
        <taxon>Brassica</taxon>
    </lineage>
</organism>
<evidence type="ECO:0000313" key="10">
    <source>
        <dbReference type="Proteomes" id="UP000886595"/>
    </source>
</evidence>
<keyword evidence="5" id="KW-0539">Nucleus</keyword>
<evidence type="ECO:0000256" key="7">
    <source>
        <dbReference type="SAM" id="Phobius"/>
    </source>
</evidence>
<dbReference type="InterPro" id="IPR003441">
    <property type="entry name" value="NAC-dom"/>
</dbReference>
<feature type="region of interest" description="Disordered" evidence="6">
    <location>
        <begin position="181"/>
        <end position="220"/>
    </location>
</feature>
<keyword evidence="3" id="KW-0238">DNA-binding</keyword>
<dbReference type="GO" id="GO:0003677">
    <property type="term" value="F:DNA binding"/>
    <property type="evidence" value="ECO:0007669"/>
    <property type="project" value="UniProtKB-KW"/>
</dbReference>
<keyword evidence="7" id="KW-0472">Membrane</keyword>
<dbReference type="GO" id="GO:0005634">
    <property type="term" value="C:nucleus"/>
    <property type="evidence" value="ECO:0007669"/>
    <property type="project" value="UniProtKB-SubCell"/>
</dbReference>
<evidence type="ECO:0000256" key="2">
    <source>
        <dbReference type="ARBA" id="ARBA00023015"/>
    </source>
</evidence>
<accession>A0A8X8AXL9</accession>
<dbReference type="Proteomes" id="UP000886595">
    <property type="component" value="Unassembled WGS sequence"/>
</dbReference>
<evidence type="ECO:0000256" key="4">
    <source>
        <dbReference type="ARBA" id="ARBA00023163"/>
    </source>
</evidence>
<gene>
    <name evidence="9" type="ORF">Bca52824_017664</name>
</gene>
<evidence type="ECO:0000256" key="5">
    <source>
        <dbReference type="ARBA" id="ARBA00023242"/>
    </source>
</evidence>
<feature type="transmembrane region" description="Helical" evidence="7">
    <location>
        <begin position="293"/>
        <end position="314"/>
    </location>
</feature>
<keyword evidence="2" id="KW-0805">Transcription regulation</keyword>
<dbReference type="Pfam" id="PF02365">
    <property type="entry name" value="NAM"/>
    <property type="match status" value="1"/>
</dbReference>
<keyword evidence="4" id="KW-0804">Transcription</keyword>
<keyword evidence="7" id="KW-1133">Transmembrane helix</keyword>
<evidence type="ECO:0000313" key="9">
    <source>
        <dbReference type="EMBL" id="KAG2314542.1"/>
    </source>
</evidence>
<reference evidence="9 10" key="1">
    <citation type="submission" date="2020-02" db="EMBL/GenBank/DDBJ databases">
        <authorList>
            <person name="Ma Q."/>
            <person name="Huang Y."/>
            <person name="Song X."/>
            <person name="Pei D."/>
        </authorList>
    </citation>
    <scope>NUCLEOTIDE SEQUENCE [LARGE SCALE GENOMIC DNA]</scope>
    <source>
        <strain evidence="9">Sxm20200214</strain>
        <tissue evidence="9">Leaf</tissue>
    </source>
</reference>
<dbReference type="SUPFAM" id="SSF101941">
    <property type="entry name" value="NAC domain"/>
    <property type="match status" value="1"/>
</dbReference>
<evidence type="ECO:0000256" key="6">
    <source>
        <dbReference type="SAM" id="MobiDB-lite"/>
    </source>
</evidence>
<dbReference type="OrthoDB" id="1091709at2759"/>
<keyword evidence="10" id="KW-1185">Reference proteome</keyword>
<sequence>MEEKPGFEFRPYDEELVGFYLRHKILGNDSLVGGVIREIKICSLDPWDLHFQSKIKSRDLVWYFLSRREDNGSRQRRRTPSGFWKLTGDPVDVDQSLQGNSGHYNTFSEYDSAYQGHQFNGNFDTQQLLQYFNPTSEYDLANQSHWFTNPQQQHSATYQDDSDMWKQVVEENWPSLVDERPLVMNDDDTDSTIGRDTWSSTDSVGSKDGPYHTPKDSTPSVSTVELLHHHEAQEQPKQLELKWQGKEKVINKQHSECEWKMAEDAFKKAPPTSAVKQSWIVLEEISQKNSRWIYLKNIIGLLLFIFIIGCIILVG</sequence>
<protein>
    <recommendedName>
        <fullName evidence="8">NAC domain-containing protein</fullName>
    </recommendedName>
</protein>
<evidence type="ECO:0000256" key="3">
    <source>
        <dbReference type="ARBA" id="ARBA00023125"/>
    </source>
</evidence>
<keyword evidence="7" id="KW-0812">Transmembrane</keyword>
<comment type="subcellular location">
    <subcellularLocation>
        <location evidence="1">Nucleus</location>
    </subcellularLocation>
</comment>
<name>A0A8X8AXL9_BRACI</name>
<evidence type="ECO:0000256" key="1">
    <source>
        <dbReference type="ARBA" id="ARBA00004123"/>
    </source>
</evidence>
<comment type="caution">
    <text evidence="9">The sequence shown here is derived from an EMBL/GenBank/DDBJ whole genome shotgun (WGS) entry which is preliminary data.</text>
</comment>
<feature type="domain" description="NAC" evidence="8">
    <location>
        <begin position="3"/>
        <end position="154"/>
    </location>
</feature>
<dbReference type="EMBL" id="JAAMPC010000004">
    <property type="protein sequence ID" value="KAG2314542.1"/>
    <property type="molecule type" value="Genomic_DNA"/>
</dbReference>
<dbReference type="GO" id="GO:0006355">
    <property type="term" value="P:regulation of DNA-templated transcription"/>
    <property type="evidence" value="ECO:0007669"/>
    <property type="project" value="InterPro"/>
</dbReference>
<dbReference type="InterPro" id="IPR036093">
    <property type="entry name" value="NAC_dom_sf"/>
</dbReference>
<evidence type="ECO:0000259" key="8">
    <source>
        <dbReference type="PROSITE" id="PS51005"/>
    </source>
</evidence>
<proteinExistence type="predicted"/>